<evidence type="ECO:0000256" key="13">
    <source>
        <dbReference type="ARBA" id="ARBA00023075"/>
    </source>
</evidence>
<evidence type="ECO:0000256" key="5">
    <source>
        <dbReference type="ARBA" id="ARBA00021006"/>
    </source>
</evidence>
<dbReference type="GO" id="GO:0008137">
    <property type="term" value="F:NADH dehydrogenase (ubiquinone) activity"/>
    <property type="evidence" value="ECO:0007669"/>
    <property type="project" value="UniProtKB-UniRule"/>
</dbReference>
<dbReference type="InterPro" id="IPR001750">
    <property type="entry name" value="ND/Mrp_TM"/>
</dbReference>
<dbReference type="RefSeq" id="YP_009346419.1">
    <property type="nucleotide sequence ID" value="NC_033867.1"/>
</dbReference>
<feature type="transmembrane region" description="Helical" evidence="17">
    <location>
        <begin position="132"/>
        <end position="157"/>
    </location>
</feature>
<proteinExistence type="inferred from homology"/>
<feature type="transmembrane region" description="Helical" evidence="17">
    <location>
        <begin position="324"/>
        <end position="348"/>
    </location>
</feature>
<dbReference type="EC" id="7.1.1.2" evidence="4 17"/>
<dbReference type="GeneID" id="31080064"/>
<feature type="domain" description="NADH:quinone oxidoreductase/Mrp antiporter transmembrane" evidence="18">
    <location>
        <begin position="66"/>
        <end position="334"/>
    </location>
</feature>
<dbReference type="GO" id="GO:0048039">
    <property type="term" value="F:ubiquinone binding"/>
    <property type="evidence" value="ECO:0007669"/>
    <property type="project" value="TreeGrafter"/>
</dbReference>
<dbReference type="Pfam" id="PF00361">
    <property type="entry name" value="Proton_antipo_M"/>
    <property type="match status" value="1"/>
</dbReference>
<dbReference type="GO" id="GO:0015990">
    <property type="term" value="P:electron transport coupled proton transport"/>
    <property type="evidence" value="ECO:0007669"/>
    <property type="project" value="TreeGrafter"/>
</dbReference>
<sequence length="387" mass="42848">MTGLLLSMIGYITTVSNLFSVLDLLSSSLLWLALGSSLSAYLCKQDSKKWMWWATMLTCSLCFMAWSLFLLYVMFEMSLIPIFMMILYWGAQPERLSASVYFLLYTSTFSLPFLSLLLIFNKPLLSTTLIDIGSAWMLIAAAPFLVKMPTLGLHFWLPKAHVEASTSGSMILAGLLLKLGAYGLFRVLFIMMSSLKLVSTLVMLTLLSSVMTLMQSDSKKLIAYSSVTHMTFLAIPPFGGTNTILFAVIMMSLAHGWASSGMFMLGGTMSHAAHSRSLHLSWGPSKMNKLLLMVGGLLIANASIPPAPSFFSEVAIVQLTISLLLSYALIFIVISLLVCYYNVLLFLYYFQVKCYSTTTGSETKSNSDISLYFNMMSLVSLTWLSLL</sequence>
<dbReference type="GO" id="GO:0042773">
    <property type="term" value="P:ATP synthesis coupled electron transport"/>
    <property type="evidence" value="ECO:0007669"/>
    <property type="project" value="InterPro"/>
</dbReference>
<reference evidence="19" key="1">
    <citation type="journal article" date="2017" name="Sci. Rep.">
        <title>Mitochondrial genome diversity in dagger and needle nematodes (Nematoda: Longidoridae).</title>
        <authorList>
            <person name="Palomares-Rius J.E."/>
            <person name="Cantalapiedra-Navarrete C."/>
            <person name="Archidona-Yuste A."/>
            <person name="Blok V.C."/>
            <person name="Castillo P."/>
        </authorList>
    </citation>
    <scope>NUCLEOTIDE SEQUENCE</scope>
    <source>
        <strain evidence="19">AR31</strain>
    </source>
</reference>
<evidence type="ECO:0000256" key="9">
    <source>
        <dbReference type="ARBA" id="ARBA00022967"/>
    </source>
</evidence>
<evidence type="ECO:0000256" key="11">
    <source>
        <dbReference type="ARBA" id="ARBA00022989"/>
    </source>
</evidence>
<feature type="transmembrane region" description="Helical" evidence="17">
    <location>
        <begin position="369"/>
        <end position="386"/>
    </location>
</feature>
<keyword evidence="11 17" id="KW-1133">Transmembrane helix</keyword>
<keyword evidence="14 17" id="KW-0496">Mitochondrion</keyword>
<dbReference type="PANTHER" id="PTHR43507:SF20">
    <property type="entry name" value="NADH-UBIQUINONE OXIDOREDUCTASE CHAIN 4"/>
    <property type="match status" value="1"/>
</dbReference>
<dbReference type="GO" id="GO:0031966">
    <property type="term" value="C:mitochondrial membrane"/>
    <property type="evidence" value="ECO:0007669"/>
    <property type="project" value="UniProtKB-SubCell"/>
</dbReference>
<keyword evidence="15 17" id="KW-0472">Membrane</keyword>
<evidence type="ECO:0000256" key="2">
    <source>
        <dbReference type="ARBA" id="ARBA00004225"/>
    </source>
</evidence>
<comment type="catalytic activity">
    <reaction evidence="16 17">
        <text>a ubiquinone + NADH + 5 H(+)(in) = a ubiquinol + NAD(+) + 4 H(+)(out)</text>
        <dbReference type="Rhea" id="RHEA:29091"/>
        <dbReference type="Rhea" id="RHEA-COMP:9565"/>
        <dbReference type="Rhea" id="RHEA-COMP:9566"/>
        <dbReference type="ChEBI" id="CHEBI:15378"/>
        <dbReference type="ChEBI" id="CHEBI:16389"/>
        <dbReference type="ChEBI" id="CHEBI:17976"/>
        <dbReference type="ChEBI" id="CHEBI:57540"/>
        <dbReference type="ChEBI" id="CHEBI:57945"/>
        <dbReference type="EC" id="7.1.1.2"/>
    </reaction>
</comment>
<keyword evidence="9" id="KW-1278">Translocase</keyword>
<keyword evidence="6 17" id="KW-0813">Transport</keyword>
<feature type="transmembrane region" description="Helical" evidence="17">
    <location>
        <begin position="169"/>
        <end position="191"/>
    </location>
</feature>
<geneLocation type="mitochondrion" evidence="19"/>
<accession>A0A1P8C753</accession>
<evidence type="ECO:0000256" key="17">
    <source>
        <dbReference type="RuleBase" id="RU003297"/>
    </source>
</evidence>
<dbReference type="CTD" id="4538"/>
<dbReference type="PANTHER" id="PTHR43507">
    <property type="entry name" value="NADH-UBIQUINONE OXIDOREDUCTASE CHAIN 4"/>
    <property type="match status" value="1"/>
</dbReference>
<evidence type="ECO:0000259" key="18">
    <source>
        <dbReference type="Pfam" id="PF00361"/>
    </source>
</evidence>
<evidence type="ECO:0000256" key="15">
    <source>
        <dbReference type="ARBA" id="ARBA00023136"/>
    </source>
</evidence>
<keyword evidence="13 17" id="KW-0830">Ubiquinone</keyword>
<dbReference type="AlphaFoldDB" id="A0A1P8C753"/>
<evidence type="ECO:0000256" key="6">
    <source>
        <dbReference type="ARBA" id="ARBA00022448"/>
    </source>
</evidence>
<feature type="transmembrane region" description="Helical" evidence="17">
    <location>
        <begin position="197"/>
        <end position="214"/>
    </location>
</feature>
<evidence type="ECO:0000256" key="1">
    <source>
        <dbReference type="ARBA" id="ARBA00003257"/>
    </source>
</evidence>
<evidence type="ECO:0000256" key="4">
    <source>
        <dbReference type="ARBA" id="ARBA00012944"/>
    </source>
</evidence>
<evidence type="ECO:0000313" key="19">
    <source>
        <dbReference type="EMBL" id="AOT84230.1"/>
    </source>
</evidence>
<keyword evidence="8 17" id="KW-0812">Transmembrane</keyword>
<comment type="subcellular location">
    <subcellularLocation>
        <location evidence="2 17">Mitochondrion membrane</location>
        <topology evidence="2 17">Multi-pass membrane protein</topology>
    </subcellularLocation>
</comment>
<keyword evidence="7 17" id="KW-0679">Respiratory chain</keyword>
<protein>
    <recommendedName>
        <fullName evidence="5 17">NADH-ubiquinone oxidoreductase chain 4</fullName>
        <ecNumber evidence="4 17">7.1.1.2</ecNumber>
    </recommendedName>
</protein>
<dbReference type="GO" id="GO:0003954">
    <property type="term" value="F:NADH dehydrogenase activity"/>
    <property type="evidence" value="ECO:0007669"/>
    <property type="project" value="TreeGrafter"/>
</dbReference>
<gene>
    <name evidence="19" type="primary">ND4</name>
</gene>
<dbReference type="PRINTS" id="PR01437">
    <property type="entry name" value="NUOXDRDTASE4"/>
</dbReference>
<organism evidence="19">
    <name type="scientific">Longidorus vineacola</name>
    <dbReference type="NCBI Taxonomy" id="241698"/>
    <lineage>
        <taxon>Eukaryota</taxon>
        <taxon>Metazoa</taxon>
        <taxon>Ecdysozoa</taxon>
        <taxon>Nematoda</taxon>
        <taxon>Enoplea</taxon>
        <taxon>Dorylaimia</taxon>
        <taxon>Dorylaimida</taxon>
        <taxon>Dorylaimina</taxon>
        <taxon>Longidoroidea</taxon>
        <taxon>Longidoridae</taxon>
        <taxon>Longidorus</taxon>
    </lineage>
</organism>
<keyword evidence="10 17" id="KW-0249">Electron transport</keyword>
<feature type="transmembrane region" description="Helical" evidence="17">
    <location>
        <begin position="24"/>
        <end position="43"/>
    </location>
</feature>
<evidence type="ECO:0000256" key="7">
    <source>
        <dbReference type="ARBA" id="ARBA00022660"/>
    </source>
</evidence>
<evidence type="ECO:0000256" key="8">
    <source>
        <dbReference type="ARBA" id="ARBA00022692"/>
    </source>
</evidence>
<feature type="transmembrane region" description="Helical" evidence="17">
    <location>
        <begin position="244"/>
        <end position="266"/>
    </location>
</feature>
<comment type="function">
    <text evidence="1">Core subunit of the mitochondrial membrane respiratory chain NADH dehydrogenase (Complex I) that is believed to belong to the minimal assembly required for catalysis. Complex I functions in the transfer of electrons from NADH to the respiratory chain. The immediate electron acceptor for the enzyme is believed to be ubiquinone.</text>
</comment>
<dbReference type="EMBL" id="KU746818">
    <property type="protein sequence ID" value="AOT84230.1"/>
    <property type="molecule type" value="Genomic_DNA"/>
</dbReference>
<dbReference type="InterPro" id="IPR003918">
    <property type="entry name" value="NADH_UbQ_OxRdtase"/>
</dbReference>
<evidence type="ECO:0000256" key="12">
    <source>
        <dbReference type="ARBA" id="ARBA00023027"/>
    </source>
</evidence>
<evidence type="ECO:0000256" key="16">
    <source>
        <dbReference type="ARBA" id="ARBA00049551"/>
    </source>
</evidence>
<evidence type="ECO:0000256" key="14">
    <source>
        <dbReference type="ARBA" id="ARBA00023128"/>
    </source>
</evidence>
<name>A0A1P8C753_9BILA</name>
<feature type="transmembrane region" description="Helical" evidence="17">
    <location>
        <begin position="72"/>
        <end position="91"/>
    </location>
</feature>
<comment type="similarity">
    <text evidence="3 17">Belongs to the complex I subunit 4 family.</text>
</comment>
<evidence type="ECO:0000256" key="10">
    <source>
        <dbReference type="ARBA" id="ARBA00022982"/>
    </source>
</evidence>
<keyword evidence="12 17" id="KW-0520">NAD</keyword>
<feature type="transmembrane region" description="Helical" evidence="17">
    <location>
        <begin position="287"/>
        <end position="304"/>
    </location>
</feature>
<feature type="transmembrane region" description="Helical" evidence="17">
    <location>
        <begin position="98"/>
        <end position="120"/>
    </location>
</feature>
<comment type="function">
    <text evidence="17">Core subunit of the mitochondrial membrane respiratory chain NADH dehydrogenase (Complex I) which catalyzes electron transfer from NADH through the respiratory chain, using ubiquinone as an electron acceptor. Essential for the catalytic activity and assembly of complex I.</text>
</comment>
<evidence type="ECO:0000256" key="3">
    <source>
        <dbReference type="ARBA" id="ARBA00009025"/>
    </source>
</evidence>